<reference evidence="1 2" key="1">
    <citation type="submission" date="2020-08" db="EMBL/GenBank/DDBJ databases">
        <title>Cohnella phylogeny.</title>
        <authorList>
            <person name="Dunlap C."/>
        </authorList>
    </citation>
    <scope>NUCLEOTIDE SEQUENCE [LARGE SCALE GENOMIC DNA]</scope>
    <source>
        <strain evidence="1 2">CBP 2801</strain>
    </source>
</reference>
<name>A0A7X0VV00_9BACL</name>
<evidence type="ECO:0000313" key="2">
    <source>
        <dbReference type="Proteomes" id="UP000564644"/>
    </source>
</evidence>
<proteinExistence type="predicted"/>
<dbReference type="EMBL" id="JACJVO010000013">
    <property type="protein sequence ID" value="MBB6731604.1"/>
    <property type="molecule type" value="Genomic_DNA"/>
</dbReference>
<sequence length="149" mass="17481">MSSFFDSGPLPDFKEIQKWLGREIPWKLAERWEKAQNNDWLNRYVQDMMEKAGKAANDGVWLRTDTVKDDKHVTVTLHPSKDLGEQDLRLFAATDRLRVTAGDGRKRIVRFPCLVYPRTGKVLHKDGKLIAKFKRRRTERDEVELFIQP</sequence>
<protein>
    <submittedName>
        <fullName evidence="1">Uncharacterized protein</fullName>
    </submittedName>
</protein>
<organism evidence="1 2">
    <name type="scientific">Cohnella zeiphila</name>
    <dbReference type="NCBI Taxonomy" id="2761120"/>
    <lineage>
        <taxon>Bacteria</taxon>
        <taxon>Bacillati</taxon>
        <taxon>Bacillota</taxon>
        <taxon>Bacilli</taxon>
        <taxon>Bacillales</taxon>
        <taxon>Paenibacillaceae</taxon>
        <taxon>Cohnella</taxon>
    </lineage>
</organism>
<gene>
    <name evidence="1" type="ORF">H7C18_11850</name>
</gene>
<evidence type="ECO:0000313" key="1">
    <source>
        <dbReference type="EMBL" id="MBB6731604.1"/>
    </source>
</evidence>
<accession>A0A7X0VV00</accession>
<dbReference type="AlphaFoldDB" id="A0A7X0VV00"/>
<dbReference type="Proteomes" id="UP000564644">
    <property type="component" value="Unassembled WGS sequence"/>
</dbReference>
<comment type="caution">
    <text evidence="1">The sequence shown here is derived from an EMBL/GenBank/DDBJ whole genome shotgun (WGS) entry which is preliminary data.</text>
</comment>
<keyword evidence="2" id="KW-1185">Reference proteome</keyword>
<dbReference type="RefSeq" id="WP_185129280.1">
    <property type="nucleotide sequence ID" value="NZ_JACJVO010000013.1"/>
</dbReference>